<organism evidence="6 7">
    <name type="scientific">Linderina pennispora</name>
    <dbReference type="NCBI Taxonomy" id="61395"/>
    <lineage>
        <taxon>Eukaryota</taxon>
        <taxon>Fungi</taxon>
        <taxon>Fungi incertae sedis</taxon>
        <taxon>Zoopagomycota</taxon>
        <taxon>Kickxellomycotina</taxon>
        <taxon>Kickxellomycetes</taxon>
        <taxon>Kickxellales</taxon>
        <taxon>Kickxellaceae</taxon>
        <taxon>Linderina</taxon>
    </lineage>
</organism>
<evidence type="ECO:0000256" key="1">
    <source>
        <dbReference type="ARBA" id="ARBA00004123"/>
    </source>
</evidence>
<keyword evidence="7" id="KW-1185">Reference proteome</keyword>
<dbReference type="GeneID" id="63802668"/>
<evidence type="ECO:0000256" key="4">
    <source>
        <dbReference type="ARBA" id="ARBA00023242"/>
    </source>
</evidence>
<name>A0A1Y1WK20_9FUNG</name>
<keyword evidence="5" id="KW-0175">Coiled coil</keyword>
<reference evidence="6 7" key="1">
    <citation type="submission" date="2016-07" db="EMBL/GenBank/DDBJ databases">
        <title>Pervasive Adenine N6-methylation of Active Genes in Fungi.</title>
        <authorList>
            <consortium name="DOE Joint Genome Institute"/>
            <person name="Mondo S.J."/>
            <person name="Dannebaum R.O."/>
            <person name="Kuo R.C."/>
            <person name="Labutti K."/>
            <person name="Haridas S."/>
            <person name="Kuo A."/>
            <person name="Salamov A."/>
            <person name="Ahrendt S.R."/>
            <person name="Lipzen A."/>
            <person name="Sullivan W."/>
            <person name="Andreopoulos W.B."/>
            <person name="Clum A."/>
            <person name="Lindquist E."/>
            <person name="Daum C."/>
            <person name="Ramamoorthy G.K."/>
            <person name="Gryganskyi A."/>
            <person name="Culley D."/>
            <person name="Magnuson J.K."/>
            <person name="James T.Y."/>
            <person name="O'Malley M.A."/>
            <person name="Stajich J.E."/>
            <person name="Spatafora J.W."/>
            <person name="Visel A."/>
            <person name="Grigoriev I.V."/>
        </authorList>
    </citation>
    <scope>NUCLEOTIDE SEQUENCE [LARGE SCALE GENOMIC DNA]</scope>
    <source>
        <strain evidence="6 7">ATCC 12442</strain>
    </source>
</reference>
<comment type="caution">
    <text evidence="6">The sequence shown here is derived from an EMBL/GenBank/DDBJ whole genome shotgun (WGS) entry which is preliminary data.</text>
</comment>
<dbReference type="GO" id="GO:0017056">
    <property type="term" value="F:structural constituent of nuclear pore"/>
    <property type="evidence" value="ECO:0007669"/>
    <property type="project" value="TreeGrafter"/>
</dbReference>
<dbReference type="GO" id="GO:0006999">
    <property type="term" value="P:nuclear pore organization"/>
    <property type="evidence" value="ECO:0007669"/>
    <property type="project" value="TreeGrafter"/>
</dbReference>
<dbReference type="Proteomes" id="UP000193922">
    <property type="component" value="Unassembled WGS sequence"/>
</dbReference>
<evidence type="ECO:0000256" key="3">
    <source>
        <dbReference type="ARBA" id="ARBA00022448"/>
    </source>
</evidence>
<keyword evidence="4" id="KW-0539">Nucleus</keyword>
<evidence type="ECO:0000313" key="6">
    <source>
        <dbReference type="EMBL" id="ORX73889.1"/>
    </source>
</evidence>
<comment type="subcellular location">
    <subcellularLocation>
        <location evidence="1">Nucleus</location>
    </subcellularLocation>
</comment>
<dbReference type="EMBL" id="MCFD01000001">
    <property type="protein sequence ID" value="ORX73889.1"/>
    <property type="molecule type" value="Genomic_DNA"/>
</dbReference>
<sequence length="2121" mass="233502">MNVSLLELKKSANTTKLLGECAELKDVKDLLGKSSQHRAALEKGTPTINGEEFKVSQDFITEAKKLSDFLDLDEGLASALINAGKEYEHRFELPAPESAREAKLLSIQRFIQVSANHTLPESYVQKLLELKMFVERIFDTLNELKATQEKVTAILDGPTADVPYQHDIVEFVKVKLGEERKQMATILLEIMMMLAKWLRTSDVEDPVTLRLTVALLSTLTSFSNKFDPTNVDLVLKTKVEDLALHPEFVTDDDGMKGMVWLQCPGFNEIIGYREDRVERIAEQAVQMGYRISGDLEYELSAEFDVLLRQHNPLPATLEIDEPRKRYPHFTDIPVDVQVQIEQKLEDTLAAFISRMSSLIRRMRYNEEDAIYQAKQAEQERAALEEKRKRELQEQQIRHQQQLLHGDYRQGHRLNINAALEEPLPEIPQPRRDTEALFLWVTVLFNDRPDAGLRFWGYRGGKQLDLTDRLVVFGMIRSYFHMLSAIACGQQASTFAYDFLSCSDSSAPLCSWPALNMRKSGPDAAATPPSIPDAEIELLRAFLRLCRTVVRYSISARTTLAILNMFNLLGCIVPVSLKASLLNTISAFCQLDDDFEFDDEAHAANVRQAVNKIACSTWTVLEQSQMLKTTSDLEALRQARPAGTQPVPTPKKPMHALTVGRTNSSGLYSQKEAGIVYEVEEIESVVETYPEMRAFVRLIVTLIHMSSNAPALSDMEHDPVLYSSPSPTIPANLGETYRIPGVGPFIGFVLDHSFLKADQRVYRNPEEKWSVYALSLDAIERSLATMNLSTFASDPNATVANGESQVSMLRALVTHPGFEIAVRILCGSKLLDSLLQILDVGVDALNSATGDMADSIGFSVLTTLRILLRIQRIQDTLLHKAVPALVESTDSLGFPLNLPRSLTTLEQLLLTRRTSVVQIVTYINCVVSADVCLASVKILRNLSDSSVFSGIDDSVTRGNSLLTLNRLVSMIDSSEESVRILHGFINCLENEGTSAAESTSGALVEEAAKGFTSGLDDQRLTTAAQSIRIAIIDLLLANLSPSKPAPTIAHWLLGFDMRKPASVDLPKASERVTCLSSILNLMRASATPDADAANPDAFDADSSALLQSRPRLAERCYHLVYHLCSDPVTSEMTIRFLRSQDEFFYSQLTSIPATIVPSLQDASLQQLFPQAGAGNSSSGIDPSLYSPISVYAQMHARAWFWRSTALDLHTLVLQKSSEDAKRMIEWLVGDVGQSSDGAQSDANFGINAGQGSQTFLNSRMRLMALFESLRQAYRDSSYSLRHQRRLAERKYLSMASSRSGSYGSGADCANRVASDAALLNVDINSCRVSNERGCVVFDLHALVVLLRKSQSILESSGQISSTGARDGVYMAIRRLVIHCYFANQECELYAAYASALFGWKDIAEVIVTSAWDRIERGGRVGRELTAFQLLKSLVQVLSENDPVYKSGNSGLSSSASSWWIEAPTSEHEARHAELLSALSPTLALFTEKLSFEWTRSGTLARASLAMSKPGVAGQSRPAPAAADSQLPIEPLLDVWKQLVAAALTPAAQSSLPLRGNVYASMLHFLSGVRKLAAAEAKADGSEASASPGKLIATPSADQALGDHAADASDAWKTVAFSLLDSLASLFYIESRPNRVVMYLARKNYFASYIGAILRREDQALQATLQAEPASLNPLYIYEAKLAFFMRLALRQDGAEKLIENGILDVLTDCSFLDMKPSIGGDSAKSGFGDSLMPARSERYHQLLMPALNLVLLLVTKIGRDNLPMWTKAARFVSQHFSVLEAILKEATATSQPLTIALLTEVKAIIEREIAQAGSGHVGISTLHLSILALLPKFATSNEQQMKSKRAQAQIPASVFDDEARDSAAATLGESLLTDIQHTVFGQQASELVDSVVRNVMTYAQSVTERPLAPQTATTARPFRPAFAWPVEHDRESDYTPSVATLIAFVRRSLAQVERGRKARDDKLRLSKNTSAMPTSDLRKIVAASPYVQLPEELGLPQMRAVASALLAQQGQRIGSSLSLLATTLEQALVLMWRHLVYFTNSAAAAANDGSAVRLPTQMNMPTLQEQDMLRAAASIQLPPLLSQLSEFKLTEQELVAASGHNTFIQMLVRNMRDLILRDGSAV</sequence>
<evidence type="ECO:0000256" key="5">
    <source>
        <dbReference type="SAM" id="Coils"/>
    </source>
</evidence>
<evidence type="ECO:0000313" key="7">
    <source>
        <dbReference type="Proteomes" id="UP000193922"/>
    </source>
</evidence>
<dbReference type="GO" id="GO:0044611">
    <property type="term" value="C:nuclear pore inner ring"/>
    <property type="evidence" value="ECO:0007669"/>
    <property type="project" value="TreeGrafter"/>
</dbReference>
<feature type="coiled-coil region" evidence="5">
    <location>
        <begin position="366"/>
        <end position="401"/>
    </location>
</feature>
<dbReference type="OrthoDB" id="2019644at2759"/>
<comment type="similarity">
    <text evidence="2">Belongs to the NUP186/NUP192/NUP205 family.</text>
</comment>
<keyword evidence="3" id="KW-0813">Transport</keyword>
<proteinExistence type="inferred from homology"/>
<protein>
    <submittedName>
        <fullName evidence="6">Uncharacterized protein</fullName>
    </submittedName>
</protein>
<accession>A0A1Y1WK20</accession>
<dbReference type="InterPro" id="IPR021827">
    <property type="entry name" value="Nup186/Nup192/Nup205"/>
</dbReference>
<dbReference type="RefSeq" id="XP_040747100.1">
    <property type="nucleotide sequence ID" value="XM_040886020.1"/>
</dbReference>
<dbReference type="PANTHER" id="PTHR31344">
    <property type="entry name" value="NUCLEAR PORE COMPLEX PROTEIN NUP205"/>
    <property type="match status" value="1"/>
</dbReference>
<dbReference type="STRING" id="61395.A0A1Y1WK20"/>
<gene>
    <name evidence="6" type="ORF">DL89DRAFT_263898</name>
</gene>
<dbReference type="Pfam" id="PF11894">
    <property type="entry name" value="Nup192"/>
    <property type="match status" value="1"/>
</dbReference>
<dbReference type="PANTHER" id="PTHR31344:SF0">
    <property type="entry name" value="NUCLEAR PORE COMPLEX PROTEIN NUP205"/>
    <property type="match status" value="1"/>
</dbReference>
<evidence type="ECO:0000256" key="2">
    <source>
        <dbReference type="ARBA" id="ARBA00005892"/>
    </source>
</evidence>